<accession>A0ABR0TI86</accession>
<dbReference type="EMBL" id="JASGXD010000008">
    <property type="protein sequence ID" value="KAK6004171.1"/>
    <property type="molecule type" value="Genomic_DNA"/>
</dbReference>
<evidence type="ECO:0000256" key="1">
    <source>
        <dbReference type="SAM" id="SignalP"/>
    </source>
</evidence>
<keyword evidence="3" id="KW-1185">Reference proteome</keyword>
<organism evidence="2 3">
    <name type="scientific">Aureobasidium pullulans</name>
    <name type="common">Black yeast</name>
    <name type="synonym">Pullularia pullulans</name>
    <dbReference type="NCBI Taxonomy" id="5580"/>
    <lineage>
        <taxon>Eukaryota</taxon>
        <taxon>Fungi</taxon>
        <taxon>Dikarya</taxon>
        <taxon>Ascomycota</taxon>
        <taxon>Pezizomycotina</taxon>
        <taxon>Dothideomycetes</taxon>
        <taxon>Dothideomycetidae</taxon>
        <taxon>Dothideales</taxon>
        <taxon>Saccotheciaceae</taxon>
        <taxon>Aureobasidium</taxon>
    </lineage>
</organism>
<name>A0ABR0TI86_AURPU</name>
<feature type="signal peptide" evidence="1">
    <location>
        <begin position="1"/>
        <end position="20"/>
    </location>
</feature>
<feature type="chain" id="PRO_5045593786" evidence="1">
    <location>
        <begin position="21"/>
        <end position="244"/>
    </location>
</feature>
<reference evidence="2 3" key="1">
    <citation type="submission" date="2023-11" db="EMBL/GenBank/DDBJ databases">
        <title>Draft genome sequence and annotation of the polyextremotolerant black yeast-like fungus Aureobasidium pullulans NRRL 62042.</title>
        <authorList>
            <person name="Dielentheis-Frenken M.R.E."/>
            <person name="Wibberg D."/>
            <person name="Blank L.M."/>
            <person name="Tiso T."/>
        </authorList>
    </citation>
    <scope>NUCLEOTIDE SEQUENCE [LARGE SCALE GENOMIC DNA]</scope>
    <source>
        <strain evidence="2 3">NRRL 62042</strain>
    </source>
</reference>
<proteinExistence type="predicted"/>
<evidence type="ECO:0000313" key="2">
    <source>
        <dbReference type="EMBL" id="KAK6004171.1"/>
    </source>
</evidence>
<dbReference type="Proteomes" id="UP001341245">
    <property type="component" value="Unassembled WGS sequence"/>
</dbReference>
<gene>
    <name evidence="2" type="ORF">QM012_009021</name>
</gene>
<comment type="caution">
    <text evidence="2">The sequence shown here is derived from an EMBL/GenBank/DDBJ whole genome shotgun (WGS) entry which is preliminary data.</text>
</comment>
<keyword evidence="1" id="KW-0732">Signal</keyword>
<protein>
    <submittedName>
        <fullName evidence="2">Uncharacterized protein</fullName>
    </submittedName>
</protein>
<sequence length="244" mass="26293">MKIASITAAAAAMFIAMAEAQAFTLKIRSSDDSMNNLPLVAWNGMLIAERPGNSTTATCPPWDSDCPGKSTTIFSGPTLVGNATQMWMGILQEHGQRVYTHKPPKGLFESQGYGDLISYTAAGKDESANIPKVDVYGDLWTIWTIDNDNGLLGSKRGDNVLTNGLSGTAPFNICRSSRNPSGGETWILSTVAKYCTPVLVLVEETNVAAPQFYNCDGCEMRGNAAKDGPACLPPFCGSYKYWWI</sequence>
<evidence type="ECO:0000313" key="3">
    <source>
        <dbReference type="Proteomes" id="UP001341245"/>
    </source>
</evidence>